<name>A0A151RTY4_CAJCA</name>
<organism evidence="3 4">
    <name type="scientific">Cajanus cajan</name>
    <name type="common">Pigeon pea</name>
    <name type="synonym">Cajanus indicus</name>
    <dbReference type="NCBI Taxonomy" id="3821"/>
    <lineage>
        <taxon>Eukaryota</taxon>
        <taxon>Viridiplantae</taxon>
        <taxon>Streptophyta</taxon>
        <taxon>Embryophyta</taxon>
        <taxon>Tracheophyta</taxon>
        <taxon>Spermatophyta</taxon>
        <taxon>Magnoliopsida</taxon>
        <taxon>eudicotyledons</taxon>
        <taxon>Gunneridae</taxon>
        <taxon>Pentapetalae</taxon>
        <taxon>rosids</taxon>
        <taxon>fabids</taxon>
        <taxon>Fabales</taxon>
        <taxon>Fabaceae</taxon>
        <taxon>Papilionoideae</taxon>
        <taxon>50 kb inversion clade</taxon>
        <taxon>NPAAA clade</taxon>
        <taxon>indigoferoid/millettioid clade</taxon>
        <taxon>Phaseoleae</taxon>
        <taxon>Cajanus</taxon>
    </lineage>
</organism>
<dbReference type="Pfam" id="PF24626">
    <property type="entry name" value="SH3_Tf2-1"/>
    <property type="match status" value="1"/>
</dbReference>
<evidence type="ECO:0000259" key="2">
    <source>
        <dbReference type="Pfam" id="PF24626"/>
    </source>
</evidence>
<gene>
    <name evidence="3" type="ORF">KK1_032392</name>
</gene>
<dbReference type="Gramene" id="C.cajan_28866.t">
    <property type="protein sequence ID" value="C.cajan_28866.t.cds1"/>
    <property type="gene ID" value="C.cajan_28866"/>
</dbReference>
<dbReference type="Proteomes" id="UP000075243">
    <property type="component" value="Unassembled WGS sequence"/>
</dbReference>
<feature type="domain" description="Tf2-1-like SH3-like" evidence="2">
    <location>
        <begin position="69"/>
        <end position="128"/>
    </location>
</feature>
<evidence type="ECO:0000313" key="4">
    <source>
        <dbReference type="Proteomes" id="UP000075243"/>
    </source>
</evidence>
<dbReference type="PANTHER" id="PTHR46148:SF52">
    <property type="entry name" value="OS04G0603800 PROTEIN"/>
    <property type="match status" value="1"/>
</dbReference>
<reference evidence="3" key="1">
    <citation type="journal article" date="2012" name="Nat. Biotechnol.">
        <title>Draft genome sequence of pigeonpea (Cajanus cajan), an orphan legume crop of resource-poor farmers.</title>
        <authorList>
            <person name="Varshney R.K."/>
            <person name="Chen W."/>
            <person name="Li Y."/>
            <person name="Bharti A.K."/>
            <person name="Saxena R.K."/>
            <person name="Schlueter J.A."/>
            <person name="Donoghue M.T."/>
            <person name="Azam S."/>
            <person name="Fan G."/>
            <person name="Whaley A.M."/>
            <person name="Farmer A.D."/>
            <person name="Sheridan J."/>
            <person name="Iwata A."/>
            <person name="Tuteja R."/>
            <person name="Penmetsa R.V."/>
            <person name="Wu W."/>
            <person name="Upadhyaya H.D."/>
            <person name="Yang S.P."/>
            <person name="Shah T."/>
            <person name="Saxena K.B."/>
            <person name="Michael T."/>
            <person name="McCombie W.R."/>
            <person name="Yang B."/>
            <person name="Zhang G."/>
            <person name="Yang H."/>
            <person name="Wang J."/>
            <person name="Spillane C."/>
            <person name="Cook D.R."/>
            <person name="May G.D."/>
            <person name="Xu X."/>
            <person name="Jackson S.A."/>
        </authorList>
    </citation>
    <scope>NUCLEOTIDE SEQUENCE [LARGE SCALE GENOMIC DNA]</scope>
</reference>
<dbReference type="PANTHER" id="PTHR46148">
    <property type="entry name" value="CHROMO DOMAIN-CONTAINING PROTEIN"/>
    <property type="match status" value="1"/>
</dbReference>
<sequence>MTPFQALYGIEPPLLIKARTIPSKVEAVNQLNEQRDQMLQELKQNLLKAQDQMHSYANKHRRLVEFEVGDWVYLKLQPYRLRSLAKRPNEKLASRFYGPFQIISKVGAAAYKLELPAHSKIHPVFHVSAKESTPTAATTSIIASYAK</sequence>
<dbReference type="AlphaFoldDB" id="A0A151RTY4"/>
<dbReference type="EMBL" id="KQ483571">
    <property type="protein sequence ID" value="KYP46008.1"/>
    <property type="molecule type" value="Genomic_DNA"/>
</dbReference>
<feature type="coiled-coil region" evidence="1">
    <location>
        <begin position="25"/>
        <end position="59"/>
    </location>
</feature>
<accession>A0A151RTY4</accession>
<protein>
    <submittedName>
        <fullName evidence="3">Retrotransposable element Tf2</fullName>
    </submittedName>
</protein>
<keyword evidence="4" id="KW-1185">Reference proteome</keyword>
<evidence type="ECO:0000313" key="3">
    <source>
        <dbReference type="EMBL" id="KYP46008.1"/>
    </source>
</evidence>
<dbReference type="InterPro" id="IPR056924">
    <property type="entry name" value="SH3_Tf2-1"/>
</dbReference>
<keyword evidence="1" id="KW-0175">Coiled coil</keyword>
<dbReference type="OMA" id="YEPRHWG"/>
<evidence type="ECO:0000256" key="1">
    <source>
        <dbReference type="SAM" id="Coils"/>
    </source>
</evidence>
<proteinExistence type="predicted"/>